<accession>A0AAW1LV11</accession>
<dbReference type="EMBL" id="JASPKY010000088">
    <property type="protein sequence ID" value="KAK9738347.1"/>
    <property type="molecule type" value="Genomic_DNA"/>
</dbReference>
<organism evidence="1 2">
    <name type="scientific">Popillia japonica</name>
    <name type="common">Japanese beetle</name>
    <dbReference type="NCBI Taxonomy" id="7064"/>
    <lineage>
        <taxon>Eukaryota</taxon>
        <taxon>Metazoa</taxon>
        <taxon>Ecdysozoa</taxon>
        <taxon>Arthropoda</taxon>
        <taxon>Hexapoda</taxon>
        <taxon>Insecta</taxon>
        <taxon>Pterygota</taxon>
        <taxon>Neoptera</taxon>
        <taxon>Endopterygota</taxon>
        <taxon>Coleoptera</taxon>
        <taxon>Polyphaga</taxon>
        <taxon>Scarabaeiformia</taxon>
        <taxon>Scarabaeidae</taxon>
        <taxon>Rutelinae</taxon>
        <taxon>Popillia</taxon>
    </lineage>
</organism>
<comment type="caution">
    <text evidence="1">The sequence shown here is derived from an EMBL/GenBank/DDBJ whole genome shotgun (WGS) entry which is preliminary data.</text>
</comment>
<protein>
    <submittedName>
        <fullName evidence="1">Uncharacterized protein</fullName>
    </submittedName>
</protein>
<gene>
    <name evidence="1" type="ORF">QE152_g10008</name>
</gene>
<reference evidence="1 2" key="1">
    <citation type="journal article" date="2024" name="BMC Genomics">
        <title>De novo assembly and annotation of Popillia japonica's genome with initial clues to its potential as an invasive pest.</title>
        <authorList>
            <person name="Cucini C."/>
            <person name="Boschi S."/>
            <person name="Funari R."/>
            <person name="Cardaioli E."/>
            <person name="Iannotti N."/>
            <person name="Marturano G."/>
            <person name="Paoli F."/>
            <person name="Bruttini M."/>
            <person name="Carapelli A."/>
            <person name="Frati F."/>
            <person name="Nardi F."/>
        </authorList>
    </citation>
    <scope>NUCLEOTIDE SEQUENCE [LARGE SCALE GENOMIC DNA]</scope>
    <source>
        <strain evidence="1">DMR45628</strain>
    </source>
</reference>
<dbReference type="AlphaFoldDB" id="A0AAW1LV11"/>
<name>A0AAW1LV11_POPJA</name>
<sequence>MQLGPEFQQLIFYSNTYGGQNKSCMVISMFTYVLQVKTTLRTIEHKSLVPGHAHLECDSDHSIVERKSKKSPFPIHHPRDWYQLVRMCGGVTPMDQEDFFDFRLLSAKKGVLQKKRNNENGDLFEYRKIKCLQLEQNFGKVNYKNSLNDLEPFLSINFKRISKHVQRQCYSKNSLNDLEPFLSINFKRISKHVNIPLDNVILRLYQ</sequence>
<dbReference type="Proteomes" id="UP001458880">
    <property type="component" value="Unassembled WGS sequence"/>
</dbReference>
<keyword evidence="2" id="KW-1185">Reference proteome</keyword>
<evidence type="ECO:0000313" key="1">
    <source>
        <dbReference type="EMBL" id="KAK9738347.1"/>
    </source>
</evidence>
<evidence type="ECO:0000313" key="2">
    <source>
        <dbReference type="Proteomes" id="UP001458880"/>
    </source>
</evidence>
<proteinExistence type="predicted"/>